<dbReference type="RefSeq" id="WP_206756065.1">
    <property type="nucleotide sequence ID" value="NZ_JAMPLM010000002.1"/>
</dbReference>
<evidence type="ECO:0000313" key="2">
    <source>
        <dbReference type="Proteomes" id="UP001476950"/>
    </source>
</evidence>
<keyword evidence="2" id="KW-1185">Reference proteome</keyword>
<name>A0ABV0KEK6_9CYAN</name>
<organism evidence="1 2">
    <name type="scientific">Stenomitos frigidus AS-A4</name>
    <dbReference type="NCBI Taxonomy" id="2933935"/>
    <lineage>
        <taxon>Bacteria</taxon>
        <taxon>Bacillati</taxon>
        <taxon>Cyanobacteriota</taxon>
        <taxon>Cyanophyceae</taxon>
        <taxon>Leptolyngbyales</taxon>
        <taxon>Leptolyngbyaceae</taxon>
        <taxon>Stenomitos</taxon>
    </lineage>
</organism>
<proteinExistence type="predicted"/>
<dbReference type="Proteomes" id="UP001476950">
    <property type="component" value="Unassembled WGS sequence"/>
</dbReference>
<dbReference type="EMBL" id="JAMPLM010000002">
    <property type="protein sequence ID" value="MEP1057651.1"/>
    <property type="molecule type" value="Genomic_DNA"/>
</dbReference>
<accession>A0ABV0KEK6</accession>
<sequence>MPMPLFIKPAGFGVAVVEQPYGFDFYVEDWVSFAMSGIEIEVNGIVFYTE</sequence>
<protein>
    <submittedName>
        <fullName evidence="1">Uncharacterized protein</fullName>
    </submittedName>
</protein>
<reference evidence="1 2" key="1">
    <citation type="submission" date="2022-04" db="EMBL/GenBank/DDBJ databases">
        <title>Positive selection, recombination, and allopatry shape intraspecific diversity of widespread and dominant cyanobacteria.</title>
        <authorList>
            <person name="Wei J."/>
            <person name="Shu W."/>
            <person name="Hu C."/>
        </authorList>
    </citation>
    <scope>NUCLEOTIDE SEQUENCE [LARGE SCALE GENOMIC DNA]</scope>
    <source>
        <strain evidence="1 2">AS-A4</strain>
    </source>
</reference>
<gene>
    <name evidence="1" type="ORF">NDI38_04315</name>
</gene>
<comment type="caution">
    <text evidence="1">The sequence shown here is derived from an EMBL/GenBank/DDBJ whole genome shotgun (WGS) entry which is preliminary data.</text>
</comment>
<evidence type="ECO:0000313" key="1">
    <source>
        <dbReference type="EMBL" id="MEP1057651.1"/>
    </source>
</evidence>